<dbReference type="PROSITE" id="PS51518">
    <property type="entry name" value="SGF29_C"/>
    <property type="match status" value="1"/>
</dbReference>
<dbReference type="EMBL" id="JAPFFF010000003">
    <property type="protein sequence ID" value="KAK8893858.1"/>
    <property type="molecule type" value="Genomic_DNA"/>
</dbReference>
<evidence type="ECO:0000256" key="1">
    <source>
        <dbReference type="SAM" id="MobiDB-lite"/>
    </source>
</evidence>
<evidence type="ECO:0000313" key="4">
    <source>
        <dbReference type="Proteomes" id="UP001470230"/>
    </source>
</evidence>
<reference evidence="3 4" key="1">
    <citation type="submission" date="2024-04" db="EMBL/GenBank/DDBJ databases">
        <title>Tritrichomonas musculus Genome.</title>
        <authorList>
            <person name="Alves-Ferreira E."/>
            <person name="Grigg M."/>
            <person name="Lorenzi H."/>
            <person name="Galac M."/>
        </authorList>
    </citation>
    <scope>NUCLEOTIDE SEQUENCE [LARGE SCALE GENOMIC DNA]</scope>
    <source>
        <strain evidence="3 4">EAF2021</strain>
    </source>
</reference>
<dbReference type="Proteomes" id="UP001470230">
    <property type="component" value="Unassembled WGS sequence"/>
</dbReference>
<proteinExistence type="predicted"/>
<dbReference type="Gene3D" id="2.30.30.140">
    <property type="match status" value="1"/>
</dbReference>
<comment type="caution">
    <text evidence="3">The sequence shown here is derived from an EMBL/GenBank/DDBJ whole genome shotgun (WGS) entry which is preliminary data.</text>
</comment>
<name>A0ABR2KRU1_9EUKA</name>
<accession>A0ABR2KRU1</accession>
<protein>
    <recommendedName>
        <fullName evidence="2">SGF29 C-terminal domain-containing protein</fullName>
    </recommendedName>
</protein>
<feature type="region of interest" description="Disordered" evidence="1">
    <location>
        <begin position="1"/>
        <end position="40"/>
    </location>
</feature>
<evidence type="ECO:0000313" key="3">
    <source>
        <dbReference type="EMBL" id="KAK8893858.1"/>
    </source>
</evidence>
<feature type="domain" description="SGF29 C-terminal" evidence="2">
    <location>
        <begin position="181"/>
        <end position="314"/>
    </location>
</feature>
<sequence>MISKCSSKIRCKPCRPRENTESETTETDIETTRADTETDETDQRITELNKENEKCDKIIRDFYFPSTSAEAFIRLAMVKREKDRTMRMIREISLNDTTTELISDLNNLTIEYLSYVEIENLLYQYCYTLLEQEKEKMNIRRETMKKMTSKKFNQEISNYFTKEIRYENKPYSKTCGNNFRPNIDFEMGSFACFNRKKNDYILVMIAYPIEKNTWIVYDAEPSPNISKYRAKPNMLFPMTTSLPLELRTDLEVKEGDHVLSLWREDEDSEWTTQFYGGEIIEVPEERGKGYKIRYDEDQSELVVPERFIISLDVF</sequence>
<gene>
    <name evidence="3" type="ORF">M9Y10_022287</name>
</gene>
<organism evidence="3 4">
    <name type="scientific">Tritrichomonas musculus</name>
    <dbReference type="NCBI Taxonomy" id="1915356"/>
    <lineage>
        <taxon>Eukaryota</taxon>
        <taxon>Metamonada</taxon>
        <taxon>Parabasalia</taxon>
        <taxon>Tritrichomonadida</taxon>
        <taxon>Tritrichomonadidae</taxon>
        <taxon>Tritrichomonas</taxon>
    </lineage>
</organism>
<keyword evidence="4" id="KW-1185">Reference proteome</keyword>
<evidence type="ECO:0000259" key="2">
    <source>
        <dbReference type="PROSITE" id="PS51518"/>
    </source>
</evidence>
<dbReference type="InterPro" id="IPR010750">
    <property type="entry name" value="SGF29_tudor-like_dom"/>
</dbReference>
<dbReference type="Pfam" id="PF07039">
    <property type="entry name" value="SGF29_Tudor"/>
    <property type="match status" value="1"/>
</dbReference>
<feature type="compositionally biased region" description="Basic and acidic residues" evidence="1">
    <location>
        <begin position="30"/>
        <end position="40"/>
    </location>
</feature>